<evidence type="ECO:0000256" key="4">
    <source>
        <dbReference type="ARBA" id="ARBA00022679"/>
    </source>
</evidence>
<dbReference type="GO" id="GO:0005886">
    <property type="term" value="C:plasma membrane"/>
    <property type="evidence" value="ECO:0007669"/>
    <property type="project" value="UniProtKB-SubCell"/>
</dbReference>
<dbReference type="PANTHER" id="PTHR13285:SF23">
    <property type="entry name" value="TEICHOIC ACID D-ALANYLTRANSFERASE"/>
    <property type="match status" value="1"/>
</dbReference>
<dbReference type="EMBL" id="JAINWA010000003">
    <property type="protein sequence ID" value="MCD1654957.1"/>
    <property type="molecule type" value="Genomic_DNA"/>
</dbReference>
<dbReference type="InterPro" id="IPR051085">
    <property type="entry name" value="MB_O-acyltransferase"/>
</dbReference>
<name>A0AAE3JIB3_9SPIR</name>
<dbReference type="PIRSF" id="PIRSF016636">
    <property type="entry name" value="AlgI_DltB"/>
    <property type="match status" value="1"/>
</dbReference>
<keyword evidence="8 9" id="KW-0012">Acyltransferase</keyword>
<protein>
    <submittedName>
        <fullName evidence="11">MBOAT family protein</fullName>
    </submittedName>
</protein>
<comment type="subcellular location">
    <subcellularLocation>
        <location evidence="1">Cell membrane</location>
        <topology evidence="1">Multi-pass membrane protein</topology>
    </subcellularLocation>
</comment>
<keyword evidence="6 10" id="KW-1133">Transmembrane helix</keyword>
<evidence type="ECO:0000256" key="8">
    <source>
        <dbReference type="ARBA" id="ARBA00023315"/>
    </source>
</evidence>
<evidence type="ECO:0000256" key="5">
    <source>
        <dbReference type="ARBA" id="ARBA00022692"/>
    </source>
</evidence>
<feature type="transmembrane region" description="Helical" evidence="10">
    <location>
        <begin position="77"/>
        <end position="95"/>
    </location>
</feature>
<keyword evidence="4 9" id="KW-0808">Transferase</keyword>
<dbReference type="InterPro" id="IPR028362">
    <property type="entry name" value="AlgI"/>
</dbReference>
<feature type="transmembrane region" description="Helical" evidence="10">
    <location>
        <begin position="451"/>
        <end position="475"/>
    </location>
</feature>
<keyword evidence="12" id="KW-1185">Reference proteome</keyword>
<feature type="transmembrane region" description="Helical" evidence="10">
    <location>
        <begin position="408"/>
        <end position="431"/>
    </location>
</feature>
<evidence type="ECO:0000256" key="1">
    <source>
        <dbReference type="ARBA" id="ARBA00004651"/>
    </source>
</evidence>
<dbReference type="PIRSF" id="PIRSF500217">
    <property type="entry name" value="AlgI"/>
    <property type="match status" value="1"/>
</dbReference>
<feature type="transmembrane region" description="Helical" evidence="10">
    <location>
        <begin position="319"/>
        <end position="342"/>
    </location>
</feature>
<evidence type="ECO:0000256" key="6">
    <source>
        <dbReference type="ARBA" id="ARBA00022989"/>
    </source>
</evidence>
<feature type="transmembrane region" description="Helical" evidence="10">
    <location>
        <begin position="115"/>
        <end position="133"/>
    </location>
</feature>
<proteinExistence type="inferred from homology"/>
<dbReference type="InterPro" id="IPR004299">
    <property type="entry name" value="MBOAT_fam"/>
</dbReference>
<sequence>MVFPTFGFAFFFLAVFIGFHYVFRRNLERRLFLCAASLLFYAFWDWRFCFILAASAAANYGFGLLVGLNRDHLKRKAFLVLSVVFNVALLGFFKYYDFFADSLNGLLFARSGGGFLLPLLHVVMPVGISFYTFKAMSYVFDVYLCKMPAVKSCLDVLNYLSFFPQVASGPIVHAEDFFPDMTRAIGSGLELGSRPIELDRAVLHIMLGLLKKMVFANYLSTLLVDPVFLDPLAFHALDVFLAGLAYAVVIYCDFSGYSDMAVGIALLLGFHTPANFDSPYASWSVTNFWRRWHISFSSWLRNYLYFSLGGSRFGTARTLLALFATMLLGGLWHGASWTFLLWGAMQGAALALERTFNYGTAPSPVPGKRILQVCGTFAFTYASWIVFRSASLGQAGLFFRSLLNFKGFSPLQFSPVNVILVTAGLAMHAVPRSVLSVMFRAYRALPLPVKALAAALFFAFLSVVSMAGIAPFIYFQF</sequence>
<comment type="similarity">
    <text evidence="2 9">Belongs to the membrane-bound acyltransferase family.</text>
</comment>
<evidence type="ECO:0000256" key="3">
    <source>
        <dbReference type="ARBA" id="ARBA00022475"/>
    </source>
</evidence>
<dbReference type="GO" id="GO:0042121">
    <property type="term" value="P:alginic acid biosynthetic process"/>
    <property type="evidence" value="ECO:0007669"/>
    <property type="project" value="InterPro"/>
</dbReference>
<dbReference type="AlphaFoldDB" id="A0AAE3JIB3"/>
<evidence type="ECO:0000256" key="7">
    <source>
        <dbReference type="ARBA" id="ARBA00023136"/>
    </source>
</evidence>
<accession>A0AAE3JIB3</accession>
<keyword evidence="7 9" id="KW-0472">Membrane</keyword>
<keyword evidence="5 10" id="KW-0812">Transmembrane</keyword>
<feature type="transmembrane region" description="Helical" evidence="10">
    <location>
        <begin position="201"/>
        <end position="220"/>
    </location>
</feature>
<evidence type="ECO:0000256" key="2">
    <source>
        <dbReference type="ARBA" id="ARBA00010323"/>
    </source>
</evidence>
<dbReference type="Proteomes" id="UP001198163">
    <property type="component" value="Unassembled WGS sequence"/>
</dbReference>
<feature type="transmembrane region" description="Helical" evidence="10">
    <location>
        <begin position="6"/>
        <end position="23"/>
    </location>
</feature>
<dbReference type="PANTHER" id="PTHR13285">
    <property type="entry name" value="ACYLTRANSFERASE"/>
    <property type="match status" value="1"/>
</dbReference>
<evidence type="ECO:0000256" key="9">
    <source>
        <dbReference type="PIRNR" id="PIRNR016636"/>
    </source>
</evidence>
<dbReference type="Pfam" id="PF03062">
    <property type="entry name" value="MBOAT"/>
    <property type="match status" value="1"/>
</dbReference>
<dbReference type="InterPro" id="IPR024194">
    <property type="entry name" value="Ac/AlaTfrase_AlgI/DltB"/>
</dbReference>
<feature type="transmembrane region" description="Helical" evidence="10">
    <location>
        <begin position="232"/>
        <end position="252"/>
    </location>
</feature>
<reference evidence="11" key="1">
    <citation type="submission" date="2021-08" db="EMBL/GenBank/DDBJ databases">
        <title>Comparative analyses of Brucepasteria parasyntrophica and Teretinema zuelzerae.</title>
        <authorList>
            <person name="Song Y."/>
            <person name="Brune A."/>
        </authorList>
    </citation>
    <scope>NUCLEOTIDE SEQUENCE</scope>
    <source>
        <strain evidence="11">DSM 1903</strain>
    </source>
</reference>
<dbReference type="RefSeq" id="WP_230755650.1">
    <property type="nucleotide sequence ID" value="NZ_JAINWA010000003.1"/>
</dbReference>
<evidence type="ECO:0000313" key="11">
    <source>
        <dbReference type="EMBL" id="MCD1654957.1"/>
    </source>
</evidence>
<comment type="caution">
    <text evidence="11">The sequence shown here is derived from an EMBL/GenBank/DDBJ whole genome shotgun (WGS) entry which is preliminary data.</text>
</comment>
<keyword evidence="3 9" id="KW-1003">Cell membrane</keyword>
<organism evidence="11 12">
    <name type="scientific">Teretinema zuelzerae</name>
    <dbReference type="NCBI Taxonomy" id="156"/>
    <lineage>
        <taxon>Bacteria</taxon>
        <taxon>Pseudomonadati</taxon>
        <taxon>Spirochaetota</taxon>
        <taxon>Spirochaetia</taxon>
        <taxon>Spirochaetales</taxon>
        <taxon>Treponemataceae</taxon>
        <taxon>Teretinema</taxon>
    </lineage>
</organism>
<dbReference type="GO" id="GO:0016746">
    <property type="term" value="F:acyltransferase activity"/>
    <property type="evidence" value="ECO:0007669"/>
    <property type="project" value="UniProtKB-KW"/>
</dbReference>
<feature type="transmembrane region" description="Helical" evidence="10">
    <location>
        <begin position="30"/>
        <end position="44"/>
    </location>
</feature>
<evidence type="ECO:0000256" key="10">
    <source>
        <dbReference type="SAM" id="Phobius"/>
    </source>
</evidence>
<evidence type="ECO:0000313" key="12">
    <source>
        <dbReference type="Proteomes" id="UP001198163"/>
    </source>
</evidence>
<gene>
    <name evidence="11" type="ORF">K7J14_09625</name>
</gene>
<feature type="transmembrane region" description="Helical" evidence="10">
    <location>
        <begin position="50"/>
        <end position="68"/>
    </location>
</feature>